<dbReference type="RefSeq" id="WP_036133577.1">
    <property type="nucleotide sequence ID" value="NZ_AVPU01000001.1"/>
</dbReference>
<dbReference type="Proteomes" id="UP000029998">
    <property type="component" value="Unassembled WGS sequence"/>
</dbReference>
<gene>
    <name evidence="2" type="ORF">N800_08840</name>
</gene>
<feature type="transmembrane region" description="Helical" evidence="1">
    <location>
        <begin position="82"/>
        <end position="107"/>
    </location>
</feature>
<evidence type="ECO:0000313" key="2">
    <source>
        <dbReference type="EMBL" id="KGM56293.1"/>
    </source>
</evidence>
<comment type="caution">
    <text evidence="2">The sequence shown here is derived from an EMBL/GenBank/DDBJ whole genome shotgun (WGS) entry which is preliminary data.</text>
</comment>
<evidence type="ECO:0008006" key="4">
    <source>
        <dbReference type="Google" id="ProtNLM"/>
    </source>
</evidence>
<reference evidence="2 3" key="1">
    <citation type="submission" date="2013-08" db="EMBL/GenBank/DDBJ databases">
        <title>Genome sequencing of Lysobacter.</title>
        <authorList>
            <person name="Zhang S."/>
            <person name="Wang G."/>
        </authorList>
    </citation>
    <scope>NUCLEOTIDE SEQUENCE [LARGE SCALE GENOMIC DNA]</scope>
    <source>
        <strain evidence="2 3">GH1-9</strain>
    </source>
</reference>
<dbReference type="eggNOG" id="ENOG50303H9">
    <property type="taxonomic scope" value="Bacteria"/>
</dbReference>
<evidence type="ECO:0000313" key="3">
    <source>
        <dbReference type="Proteomes" id="UP000029998"/>
    </source>
</evidence>
<keyword evidence="3" id="KW-1185">Reference proteome</keyword>
<name>A0A0A0F1V0_9GAMM</name>
<accession>A0A0A0F1V0</accession>
<dbReference type="EMBL" id="AVPU01000001">
    <property type="protein sequence ID" value="KGM56293.1"/>
    <property type="molecule type" value="Genomic_DNA"/>
</dbReference>
<proteinExistence type="predicted"/>
<feature type="transmembrane region" description="Helical" evidence="1">
    <location>
        <begin position="113"/>
        <end position="132"/>
    </location>
</feature>
<keyword evidence="1" id="KW-0812">Transmembrane</keyword>
<protein>
    <recommendedName>
        <fullName evidence="4">DUF3995 domain-containing protein</fullName>
    </recommendedName>
</protein>
<dbReference type="STRING" id="1385517.N800_08840"/>
<keyword evidence="1" id="KW-1133">Transmembrane helix</keyword>
<keyword evidence="1" id="KW-0472">Membrane</keyword>
<dbReference type="OrthoDB" id="5457135at2"/>
<evidence type="ECO:0000256" key="1">
    <source>
        <dbReference type="SAM" id="Phobius"/>
    </source>
</evidence>
<sequence length="146" mass="15379">MTHPYLLLGALFSAIAAALHLACIAFGAPWYRFFGAGEGMARLAEAGSPKPALITLGIAAVLAAWSLYALSGAGVIGRLPFVRWMLCAITAVYLLRGFAGLGLAMFAPGERSVAFWWWSSGICLVIGTLHLLGTRQAWSPLSANAV</sequence>
<feature type="transmembrane region" description="Helical" evidence="1">
    <location>
        <begin position="51"/>
        <end position="70"/>
    </location>
</feature>
<organism evidence="2 3">
    <name type="scientific">Lysobacter daejeonensis GH1-9</name>
    <dbReference type="NCBI Taxonomy" id="1385517"/>
    <lineage>
        <taxon>Bacteria</taxon>
        <taxon>Pseudomonadati</taxon>
        <taxon>Pseudomonadota</taxon>
        <taxon>Gammaproteobacteria</taxon>
        <taxon>Lysobacterales</taxon>
        <taxon>Lysobacteraceae</taxon>
        <taxon>Aerolutibacter</taxon>
    </lineage>
</organism>
<dbReference type="AlphaFoldDB" id="A0A0A0F1V0"/>